<protein>
    <submittedName>
        <fullName evidence="1">Uncharacterized protein</fullName>
    </submittedName>
</protein>
<organism evidence="1 2">
    <name type="scientific">Tropicimonas isoalkanivorans</name>
    <dbReference type="NCBI Taxonomy" id="441112"/>
    <lineage>
        <taxon>Bacteria</taxon>
        <taxon>Pseudomonadati</taxon>
        <taxon>Pseudomonadota</taxon>
        <taxon>Alphaproteobacteria</taxon>
        <taxon>Rhodobacterales</taxon>
        <taxon>Roseobacteraceae</taxon>
        <taxon>Tropicimonas</taxon>
    </lineage>
</organism>
<dbReference type="EMBL" id="FOLG01000010">
    <property type="protein sequence ID" value="SFC87154.1"/>
    <property type="molecule type" value="Genomic_DNA"/>
</dbReference>
<dbReference type="RefSeq" id="WP_143089890.1">
    <property type="nucleotide sequence ID" value="NZ_FOLG01000010.1"/>
</dbReference>
<name>A0A1I1MNV5_9RHOB</name>
<evidence type="ECO:0000313" key="1">
    <source>
        <dbReference type="EMBL" id="SFC87154.1"/>
    </source>
</evidence>
<accession>A0A1I1MNV5</accession>
<gene>
    <name evidence="1" type="ORF">SAMN04488094_110135</name>
</gene>
<evidence type="ECO:0000313" key="2">
    <source>
        <dbReference type="Proteomes" id="UP000198728"/>
    </source>
</evidence>
<keyword evidence="2" id="KW-1185">Reference proteome</keyword>
<dbReference type="Proteomes" id="UP000198728">
    <property type="component" value="Unassembled WGS sequence"/>
</dbReference>
<dbReference type="AlphaFoldDB" id="A0A1I1MNV5"/>
<sequence length="81" mass="8708">MGIDYEGTSYDDFYGIIPSANINRPPAATGKARRRGLDALPFRRSPGQGKLATGSLEQCLDIVMRESGQIPFTNGFDSPSG</sequence>
<proteinExistence type="predicted"/>
<reference evidence="1 2" key="1">
    <citation type="submission" date="2016-10" db="EMBL/GenBank/DDBJ databases">
        <authorList>
            <person name="de Groot N.N."/>
        </authorList>
    </citation>
    <scope>NUCLEOTIDE SEQUENCE [LARGE SCALE GENOMIC DNA]</scope>
    <source>
        <strain evidence="1 2">DSM 19548</strain>
    </source>
</reference>